<dbReference type="EMBL" id="BK014934">
    <property type="protein sequence ID" value="DAD83323.1"/>
    <property type="molecule type" value="Genomic_DNA"/>
</dbReference>
<accession>A0A8S5MN14</accession>
<organism evidence="1">
    <name type="scientific">Siphoviridae sp. ctckx14</name>
    <dbReference type="NCBI Taxonomy" id="2826396"/>
    <lineage>
        <taxon>Viruses</taxon>
        <taxon>Duplodnaviria</taxon>
        <taxon>Heunggongvirae</taxon>
        <taxon>Uroviricota</taxon>
        <taxon>Caudoviricetes</taxon>
    </lineage>
</organism>
<protein>
    <submittedName>
        <fullName evidence="1">Minor capsid protein</fullName>
    </submittedName>
</protein>
<name>A0A8S5MN14_9CAUD</name>
<evidence type="ECO:0000313" key="1">
    <source>
        <dbReference type="EMBL" id="DAD83323.1"/>
    </source>
</evidence>
<sequence length="158" mass="18069">MLPAEVFERRLRQAVKSSTFMVQDEAQAKHNFTSRTANLERAIDTRFDFNNGNNIGVVYLDDRAAPYGVFVHEGTRPHIIRPKTKSVLRWAPMAGNGFIFSKKVHHPGTKSDPFLYEAINRKRGDVYATFARATNMALDDISNSDWLGKTDREIRIRL</sequence>
<proteinExistence type="predicted"/>
<reference evidence="1" key="1">
    <citation type="journal article" date="2021" name="Proc. Natl. Acad. Sci. U.S.A.">
        <title>A Catalog of Tens of Thousands of Viruses from Human Metagenomes Reveals Hidden Associations with Chronic Diseases.</title>
        <authorList>
            <person name="Tisza M.J."/>
            <person name="Buck C.B."/>
        </authorList>
    </citation>
    <scope>NUCLEOTIDE SEQUENCE</scope>
    <source>
        <strain evidence="1">Ctckx14</strain>
    </source>
</reference>